<proteinExistence type="predicted"/>
<name>A0A645FIG8_9ZZZZ</name>
<evidence type="ECO:0000313" key="1">
    <source>
        <dbReference type="EMBL" id="MPN14215.1"/>
    </source>
</evidence>
<dbReference type="InterPro" id="IPR023093">
    <property type="entry name" value="ScpA-like_C"/>
</dbReference>
<dbReference type="AlphaFoldDB" id="A0A645FIG8"/>
<reference evidence="1" key="1">
    <citation type="submission" date="2019-08" db="EMBL/GenBank/DDBJ databases">
        <authorList>
            <person name="Kucharzyk K."/>
            <person name="Murdoch R.W."/>
            <person name="Higgins S."/>
            <person name="Loffler F."/>
        </authorList>
    </citation>
    <scope>NUCLEOTIDE SEQUENCE</scope>
</reference>
<dbReference type="Gene3D" id="1.10.10.580">
    <property type="entry name" value="Structural maintenance of chromosome 1. Chain E"/>
    <property type="match status" value="1"/>
</dbReference>
<sequence length="41" mass="4723">MEKVVTFLALLELIKRKEVHIIQTTNFGEITITKYDGRDSA</sequence>
<organism evidence="1">
    <name type="scientific">bioreactor metagenome</name>
    <dbReference type="NCBI Taxonomy" id="1076179"/>
    <lineage>
        <taxon>unclassified sequences</taxon>
        <taxon>metagenomes</taxon>
        <taxon>ecological metagenomes</taxon>
    </lineage>
</organism>
<protein>
    <submittedName>
        <fullName evidence="1">Segregation and condensation protein A</fullName>
    </submittedName>
</protein>
<accession>A0A645FIG8</accession>
<dbReference type="Pfam" id="PF02616">
    <property type="entry name" value="SMC_ScpA"/>
    <property type="match status" value="1"/>
</dbReference>
<comment type="caution">
    <text evidence="1">The sequence shown here is derived from an EMBL/GenBank/DDBJ whole genome shotgun (WGS) entry which is preliminary data.</text>
</comment>
<dbReference type="InterPro" id="IPR003768">
    <property type="entry name" value="ScpA"/>
</dbReference>
<gene>
    <name evidence="1" type="primary">scpA_53</name>
    <name evidence="1" type="ORF">SDC9_161541</name>
</gene>
<dbReference type="EMBL" id="VSSQ01060813">
    <property type="protein sequence ID" value="MPN14215.1"/>
    <property type="molecule type" value="Genomic_DNA"/>
</dbReference>